<evidence type="ECO:0000256" key="1">
    <source>
        <dbReference type="PROSITE-ProRule" id="PRU00175"/>
    </source>
</evidence>
<dbReference type="InterPro" id="IPR013083">
    <property type="entry name" value="Znf_RING/FYVE/PHD"/>
</dbReference>
<dbReference type="VEuPathDB" id="FungiDB:ASPSYDRAFT_386166"/>
<dbReference type="GO" id="GO:0061630">
    <property type="term" value="F:ubiquitin protein ligase activity"/>
    <property type="evidence" value="ECO:0007669"/>
    <property type="project" value="InterPro"/>
</dbReference>
<dbReference type="STRING" id="1036612.A0A1L9T8V6"/>
<dbReference type="EMBL" id="KV878591">
    <property type="protein sequence ID" value="OJJ55846.1"/>
    <property type="molecule type" value="Genomic_DNA"/>
</dbReference>
<gene>
    <name evidence="3" type="ORF">ASPSYDRAFT_386166</name>
</gene>
<evidence type="ECO:0000259" key="2">
    <source>
        <dbReference type="PROSITE" id="PS50089"/>
    </source>
</evidence>
<keyword evidence="1" id="KW-0479">Metal-binding</keyword>
<proteinExistence type="predicted"/>
<name>A0A1L9T8V6_9EURO</name>
<dbReference type="PANTHER" id="PTHR21540:SF0">
    <property type="entry name" value="PHD FAMILY PROTEIN"/>
    <property type="match status" value="1"/>
</dbReference>
<dbReference type="Gene3D" id="3.30.40.10">
    <property type="entry name" value="Zinc/RING finger domain, C3HC4 (zinc finger)"/>
    <property type="match status" value="1"/>
</dbReference>
<accession>A0A1L9T8V6</accession>
<dbReference type="AlphaFoldDB" id="A0A1L9T8V6"/>
<sequence length="219" mass="25308">MHIYTENISAQEPLWKPNSAIVPSFGCREAPKAANDTPSQTMKIADEAYEETYALFTQLILSLPLPRRSFRFESRVVALREDVHKRCRLEGLTWRREIQKFFVELKPIVSATDYDTENDILMRESPVGFRYREVVSRKSVEGDCGICLSPLENPTNVPPHSVKAGNCIHYVGNSGKNHLIWCKAQCGANYHFDCFTKWSKHFRHHQRATCPLCREYWEG</sequence>
<keyword evidence="4" id="KW-1185">Reference proteome</keyword>
<dbReference type="PROSITE" id="PS50089">
    <property type="entry name" value="ZF_RING_2"/>
    <property type="match status" value="1"/>
</dbReference>
<feature type="domain" description="RING-type" evidence="2">
    <location>
        <begin position="144"/>
        <end position="214"/>
    </location>
</feature>
<dbReference type="GO" id="GO:0008270">
    <property type="term" value="F:zinc ion binding"/>
    <property type="evidence" value="ECO:0007669"/>
    <property type="project" value="UniProtKB-KW"/>
</dbReference>
<evidence type="ECO:0000313" key="4">
    <source>
        <dbReference type="Proteomes" id="UP000184356"/>
    </source>
</evidence>
<dbReference type="InterPro" id="IPR001841">
    <property type="entry name" value="Znf_RING"/>
</dbReference>
<dbReference type="GeneID" id="63761820"/>
<evidence type="ECO:0000313" key="3">
    <source>
        <dbReference type="EMBL" id="OJJ55846.1"/>
    </source>
</evidence>
<dbReference type="SUPFAM" id="SSF57850">
    <property type="entry name" value="RING/U-box"/>
    <property type="match status" value="1"/>
</dbReference>
<dbReference type="Proteomes" id="UP000184356">
    <property type="component" value="Unassembled WGS sequence"/>
</dbReference>
<dbReference type="OrthoDB" id="4511163at2759"/>
<dbReference type="PANTHER" id="PTHR21540">
    <property type="entry name" value="RING FINGER AND SWIM DOMAIN-CONTAINING PROTEIN 2"/>
    <property type="match status" value="1"/>
</dbReference>
<reference evidence="4" key="1">
    <citation type="journal article" date="2017" name="Genome Biol.">
        <title>Comparative genomics reveals high biological diversity and specific adaptations in the industrially and medically important fungal genus Aspergillus.</title>
        <authorList>
            <person name="de Vries R.P."/>
            <person name="Riley R."/>
            <person name="Wiebenga A."/>
            <person name="Aguilar-Osorio G."/>
            <person name="Amillis S."/>
            <person name="Uchima C.A."/>
            <person name="Anderluh G."/>
            <person name="Asadollahi M."/>
            <person name="Askin M."/>
            <person name="Barry K."/>
            <person name="Battaglia E."/>
            <person name="Bayram O."/>
            <person name="Benocci T."/>
            <person name="Braus-Stromeyer S.A."/>
            <person name="Caldana C."/>
            <person name="Canovas D."/>
            <person name="Cerqueira G.C."/>
            <person name="Chen F."/>
            <person name="Chen W."/>
            <person name="Choi C."/>
            <person name="Clum A."/>
            <person name="Dos Santos R.A."/>
            <person name="Damasio A.R."/>
            <person name="Diallinas G."/>
            <person name="Emri T."/>
            <person name="Fekete E."/>
            <person name="Flipphi M."/>
            <person name="Freyberg S."/>
            <person name="Gallo A."/>
            <person name="Gournas C."/>
            <person name="Habgood R."/>
            <person name="Hainaut M."/>
            <person name="Harispe M.L."/>
            <person name="Henrissat B."/>
            <person name="Hilden K.S."/>
            <person name="Hope R."/>
            <person name="Hossain A."/>
            <person name="Karabika E."/>
            <person name="Karaffa L."/>
            <person name="Karanyi Z."/>
            <person name="Krasevec N."/>
            <person name="Kuo A."/>
            <person name="Kusch H."/>
            <person name="LaButti K."/>
            <person name="Lagendijk E.L."/>
            <person name="Lapidus A."/>
            <person name="Levasseur A."/>
            <person name="Lindquist E."/>
            <person name="Lipzen A."/>
            <person name="Logrieco A.F."/>
            <person name="MacCabe A."/>
            <person name="Maekelae M.R."/>
            <person name="Malavazi I."/>
            <person name="Melin P."/>
            <person name="Meyer V."/>
            <person name="Mielnichuk N."/>
            <person name="Miskei M."/>
            <person name="Molnar A.P."/>
            <person name="Mule G."/>
            <person name="Ngan C.Y."/>
            <person name="Orejas M."/>
            <person name="Orosz E."/>
            <person name="Ouedraogo J.P."/>
            <person name="Overkamp K.M."/>
            <person name="Park H.-S."/>
            <person name="Perrone G."/>
            <person name="Piumi F."/>
            <person name="Punt P.J."/>
            <person name="Ram A.F."/>
            <person name="Ramon A."/>
            <person name="Rauscher S."/>
            <person name="Record E."/>
            <person name="Riano-Pachon D.M."/>
            <person name="Robert V."/>
            <person name="Roehrig J."/>
            <person name="Ruller R."/>
            <person name="Salamov A."/>
            <person name="Salih N.S."/>
            <person name="Samson R.A."/>
            <person name="Sandor E."/>
            <person name="Sanguinetti M."/>
            <person name="Schuetze T."/>
            <person name="Sepcic K."/>
            <person name="Shelest E."/>
            <person name="Sherlock G."/>
            <person name="Sophianopoulou V."/>
            <person name="Squina F.M."/>
            <person name="Sun H."/>
            <person name="Susca A."/>
            <person name="Todd R.B."/>
            <person name="Tsang A."/>
            <person name="Unkles S.E."/>
            <person name="van de Wiele N."/>
            <person name="van Rossen-Uffink D."/>
            <person name="Oliveira J.V."/>
            <person name="Vesth T.C."/>
            <person name="Visser J."/>
            <person name="Yu J.-H."/>
            <person name="Zhou M."/>
            <person name="Andersen M.R."/>
            <person name="Archer D.B."/>
            <person name="Baker S.E."/>
            <person name="Benoit I."/>
            <person name="Brakhage A.A."/>
            <person name="Braus G.H."/>
            <person name="Fischer R."/>
            <person name="Frisvad J.C."/>
            <person name="Goldman G.H."/>
            <person name="Houbraken J."/>
            <person name="Oakley B."/>
            <person name="Pocsi I."/>
            <person name="Scazzocchio C."/>
            <person name="Seiboth B."/>
            <person name="vanKuyk P.A."/>
            <person name="Wortman J."/>
            <person name="Dyer P.S."/>
            <person name="Grigoriev I.V."/>
        </authorList>
    </citation>
    <scope>NUCLEOTIDE SEQUENCE [LARGE SCALE GENOMIC DNA]</scope>
    <source>
        <strain evidence="4">CBS 593.65</strain>
    </source>
</reference>
<organism evidence="3 4">
    <name type="scientific">Aspergillus sydowii CBS 593.65</name>
    <dbReference type="NCBI Taxonomy" id="1036612"/>
    <lineage>
        <taxon>Eukaryota</taxon>
        <taxon>Fungi</taxon>
        <taxon>Dikarya</taxon>
        <taxon>Ascomycota</taxon>
        <taxon>Pezizomycotina</taxon>
        <taxon>Eurotiomycetes</taxon>
        <taxon>Eurotiomycetidae</taxon>
        <taxon>Eurotiales</taxon>
        <taxon>Aspergillaceae</taxon>
        <taxon>Aspergillus</taxon>
        <taxon>Aspergillus subgen. Nidulantes</taxon>
    </lineage>
</organism>
<dbReference type="RefSeq" id="XP_040699652.1">
    <property type="nucleotide sequence ID" value="XM_040845747.1"/>
</dbReference>
<protein>
    <recommendedName>
        <fullName evidence="2">RING-type domain-containing protein</fullName>
    </recommendedName>
</protein>
<keyword evidence="1" id="KW-0863">Zinc-finger</keyword>
<keyword evidence="1" id="KW-0862">Zinc</keyword>
<dbReference type="InterPro" id="IPR039903">
    <property type="entry name" value="Zswim2"/>
</dbReference>